<dbReference type="Pfam" id="PF13456">
    <property type="entry name" value="RVT_3"/>
    <property type="match status" value="1"/>
</dbReference>
<name>A0A6L2LMU6_TANCI</name>
<dbReference type="InterPro" id="IPR041577">
    <property type="entry name" value="RT_RNaseH_2"/>
</dbReference>
<dbReference type="InterPro" id="IPR002156">
    <property type="entry name" value="RNaseH_domain"/>
</dbReference>
<dbReference type="CDD" id="cd09279">
    <property type="entry name" value="RNase_HI_like"/>
    <property type="match status" value="1"/>
</dbReference>
<dbReference type="AlphaFoldDB" id="A0A6L2LMU6"/>
<comment type="caution">
    <text evidence="3">The sequence shown here is derived from an EMBL/GenBank/DDBJ whole genome shotgun (WGS) entry which is preliminary data.</text>
</comment>
<accession>A0A6L2LMU6</accession>
<dbReference type="EMBL" id="BKCJ010004648">
    <property type="protein sequence ID" value="GEU62287.1"/>
    <property type="molecule type" value="Genomic_DNA"/>
</dbReference>
<dbReference type="SUPFAM" id="SSF56672">
    <property type="entry name" value="DNA/RNA polymerases"/>
    <property type="match status" value="1"/>
</dbReference>
<keyword evidence="3" id="KW-0695">RNA-directed DNA polymerase</keyword>
<dbReference type="GO" id="GO:0003676">
    <property type="term" value="F:nucleic acid binding"/>
    <property type="evidence" value="ECO:0007669"/>
    <property type="project" value="InterPro"/>
</dbReference>
<dbReference type="Pfam" id="PF17919">
    <property type="entry name" value="RT_RNaseH_2"/>
    <property type="match status" value="1"/>
</dbReference>
<keyword evidence="1" id="KW-0175">Coiled coil</keyword>
<evidence type="ECO:0000256" key="1">
    <source>
        <dbReference type="SAM" id="Coils"/>
    </source>
</evidence>
<sequence length="686" mass="78430">MLLTKTPKEIFALEKGKFKSPLPMTTSVEKQNHAKFCKFHDEVGHNTDECMHLKKQIKEILKAGKLLHLIKELKQNNGKEQPKAAKKGETSVKDKALAILMESPQALKPIVEERFKVEINPEYPEQTIMIGFTLTEEGRNKLCNLLQHNLDIFAWKPADMTGTAKAEEAFKQMKQLIVELLMLTAPVKKEELIVYLAAAKETVSVVLMTEREAKQMPIYFVSRTLRGPELNYTSMEKLVLALVHIKEEFSDTLMEVEEELPEPWILFTDRSSYTDSSGAGLILTNPEGVEFTYALRFRFDVTNNEAEYEALIAGLRIAEQMGVENLQANVDSRLVANQVNGTYVAKEVDMICYLEKVKTLTNSFKAFSIRQVPRSENKKADTLSKIASTSFAHLNAKKARAVRRKSWRFAVVNGTLYKKIFPGTMAKAVIPTKIGMPTLRTAEVDLLQNNEALEINLDLLEERREEAAIRKAKSKAKMEKYYNSKVQNTSFKLGDLVYRNNDASRAEDIGKLGPKWEGPYEVTEVLGKGAYKLRERDGKQLPRTWNISNLKKCYVHKMSDRKKGWEYFTAEDGDPKVLRDIYYRRGDTDVMSKRVLCGDNNIRMIGDFGRDRGRGRESEKSQRMKKQHGLNILAVEVQIEWLWTWLGRGWLKEDVGCDRGEGRMSGKGLECEKEQWKSLESRSSRL</sequence>
<dbReference type="PANTHER" id="PTHR48475">
    <property type="entry name" value="RIBONUCLEASE H"/>
    <property type="match status" value="1"/>
</dbReference>
<protein>
    <submittedName>
        <fullName evidence="3">Reverse transcriptase domain-containing protein</fullName>
    </submittedName>
</protein>
<keyword evidence="3" id="KW-0808">Transferase</keyword>
<dbReference type="GO" id="GO:0004523">
    <property type="term" value="F:RNA-DNA hybrid ribonuclease activity"/>
    <property type="evidence" value="ECO:0007669"/>
    <property type="project" value="InterPro"/>
</dbReference>
<dbReference type="Gene3D" id="3.30.420.10">
    <property type="entry name" value="Ribonuclease H-like superfamily/Ribonuclease H"/>
    <property type="match status" value="1"/>
</dbReference>
<gene>
    <name evidence="3" type="ORF">Tci_034265</name>
</gene>
<feature type="coiled-coil region" evidence="1">
    <location>
        <begin position="443"/>
        <end position="477"/>
    </location>
</feature>
<dbReference type="SUPFAM" id="SSF53098">
    <property type="entry name" value="Ribonuclease H-like"/>
    <property type="match status" value="1"/>
</dbReference>
<proteinExistence type="predicted"/>
<dbReference type="InterPro" id="IPR036397">
    <property type="entry name" value="RNaseH_sf"/>
</dbReference>
<keyword evidence="3" id="KW-0548">Nucleotidyltransferase</keyword>
<evidence type="ECO:0000259" key="2">
    <source>
        <dbReference type="PROSITE" id="PS50879"/>
    </source>
</evidence>
<reference evidence="3" key="1">
    <citation type="journal article" date="2019" name="Sci. Rep.">
        <title>Draft genome of Tanacetum cinerariifolium, the natural source of mosquito coil.</title>
        <authorList>
            <person name="Yamashiro T."/>
            <person name="Shiraishi A."/>
            <person name="Satake H."/>
            <person name="Nakayama K."/>
        </authorList>
    </citation>
    <scope>NUCLEOTIDE SEQUENCE</scope>
</reference>
<dbReference type="PROSITE" id="PS50879">
    <property type="entry name" value="RNASE_H_1"/>
    <property type="match status" value="1"/>
</dbReference>
<evidence type="ECO:0000313" key="3">
    <source>
        <dbReference type="EMBL" id="GEU62287.1"/>
    </source>
</evidence>
<dbReference type="InterPro" id="IPR043502">
    <property type="entry name" value="DNA/RNA_pol_sf"/>
</dbReference>
<dbReference type="InterPro" id="IPR012337">
    <property type="entry name" value="RNaseH-like_sf"/>
</dbReference>
<feature type="domain" description="RNase H type-1" evidence="2">
    <location>
        <begin position="260"/>
        <end position="389"/>
    </location>
</feature>
<dbReference type="GO" id="GO:0003964">
    <property type="term" value="F:RNA-directed DNA polymerase activity"/>
    <property type="evidence" value="ECO:0007669"/>
    <property type="project" value="UniProtKB-KW"/>
</dbReference>
<dbReference type="PANTHER" id="PTHR48475:SF2">
    <property type="entry name" value="RIBONUCLEASE H"/>
    <property type="match status" value="1"/>
</dbReference>
<organism evidence="3">
    <name type="scientific">Tanacetum cinerariifolium</name>
    <name type="common">Dalmatian daisy</name>
    <name type="synonym">Chrysanthemum cinerariifolium</name>
    <dbReference type="NCBI Taxonomy" id="118510"/>
    <lineage>
        <taxon>Eukaryota</taxon>
        <taxon>Viridiplantae</taxon>
        <taxon>Streptophyta</taxon>
        <taxon>Embryophyta</taxon>
        <taxon>Tracheophyta</taxon>
        <taxon>Spermatophyta</taxon>
        <taxon>Magnoliopsida</taxon>
        <taxon>eudicotyledons</taxon>
        <taxon>Gunneridae</taxon>
        <taxon>Pentapetalae</taxon>
        <taxon>asterids</taxon>
        <taxon>campanulids</taxon>
        <taxon>Asterales</taxon>
        <taxon>Asteraceae</taxon>
        <taxon>Asteroideae</taxon>
        <taxon>Anthemideae</taxon>
        <taxon>Anthemidinae</taxon>
        <taxon>Tanacetum</taxon>
    </lineage>
</organism>